<gene>
    <name evidence="12" type="primary">LOC112263455</name>
</gene>
<comment type="pathway">
    <text evidence="1 10">Secondary metabolite metabolism; methylglyoxal degradation; (R)-lactate from methylglyoxal: step 1/2.</text>
</comment>
<evidence type="ECO:0000259" key="11">
    <source>
        <dbReference type="PROSITE" id="PS51819"/>
    </source>
</evidence>
<sequence length="234" mass="26279">MLDPGPGGIPRRVLRACADQLSGVFPDIFRLSLSLPAVPICFNMSTVVPVPKKAKLINPVLCNWVLDFLTGCSQVLKDFMMQQTMLRVKDPVKSLDFYTRIMGMTLLQKFDFPSMHFSLYFLGYEDKKEIPADVKERTAWTFSRRATIELTHNWGSESDASQSYHNGNSDPRGFGHIGIAVPDVYAACKLFEEQAVTFVKKPDDGKMKGLAFVQDPDGYWIEILSPNNMVSITS</sequence>
<dbReference type="GO" id="GO:0046872">
    <property type="term" value="F:metal ion binding"/>
    <property type="evidence" value="ECO:0007669"/>
    <property type="project" value="UniProtKB-UniRule"/>
</dbReference>
<dbReference type="PROSITE" id="PS51819">
    <property type="entry name" value="VOC"/>
    <property type="match status" value="1"/>
</dbReference>
<keyword evidence="5 9" id="KW-0862">Zinc</keyword>
<dbReference type="NCBIfam" id="TIGR00068">
    <property type="entry name" value="glyox_I"/>
    <property type="match status" value="1"/>
</dbReference>
<dbReference type="Pfam" id="PF00903">
    <property type="entry name" value="Glyoxalase"/>
    <property type="match status" value="1"/>
</dbReference>
<feature type="binding site" evidence="9">
    <location>
        <position position="176"/>
    </location>
    <ligand>
        <name>Zn(2+)</name>
        <dbReference type="ChEBI" id="CHEBI:29105"/>
        <note>ligand shared between dimeric partners</note>
    </ligand>
</feature>
<feature type="binding site" evidence="8">
    <location>
        <position position="172"/>
    </location>
    <ligand>
        <name>substrate</name>
        <note>ligand shared between dimeric partners</note>
    </ligand>
</feature>
<comment type="function">
    <text evidence="10">Catalyzes the conversion of hemimercaptal, formed from methylglyoxal and glutathione, to S-lactoylglutathione.</text>
</comment>
<evidence type="ECO:0000256" key="9">
    <source>
        <dbReference type="PIRSR" id="PIRSR604361-3"/>
    </source>
</evidence>
<feature type="binding site" evidence="8">
    <location>
        <position position="176"/>
    </location>
    <ligand>
        <name>substrate</name>
        <note>ligand shared between dimeric partners</note>
    </ligand>
</feature>
<evidence type="ECO:0000256" key="6">
    <source>
        <dbReference type="ARBA" id="ARBA00023239"/>
    </source>
</evidence>
<comment type="catalytic activity">
    <reaction evidence="10">
        <text>(R)-S-lactoylglutathione = methylglyoxal + glutathione</text>
        <dbReference type="Rhea" id="RHEA:19069"/>
        <dbReference type="ChEBI" id="CHEBI:17158"/>
        <dbReference type="ChEBI" id="CHEBI:57474"/>
        <dbReference type="ChEBI" id="CHEBI:57925"/>
        <dbReference type="EC" id="4.4.1.5"/>
    </reaction>
</comment>
<evidence type="ECO:0000256" key="3">
    <source>
        <dbReference type="ARBA" id="ARBA00012081"/>
    </source>
</evidence>
<dbReference type="GeneTree" id="ENSGT00390000009312"/>
<reference evidence="12" key="2">
    <citation type="submission" date="2025-08" db="UniProtKB">
        <authorList>
            <consortium name="Ensembl"/>
        </authorList>
    </citation>
    <scope>IDENTIFICATION</scope>
</reference>
<accession>A0AAZ3P808</accession>
<dbReference type="CDD" id="cd07233">
    <property type="entry name" value="GlxI_Zn"/>
    <property type="match status" value="1"/>
</dbReference>
<keyword evidence="4 9" id="KW-0479">Metal-binding</keyword>
<reference evidence="12" key="3">
    <citation type="submission" date="2025-09" db="UniProtKB">
        <authorList>
            <consortium name="Ensembl"/>
        </authorList>
    </citation>
    <scope>IDENTIFICATION</scope>
</reference>
<dbReference type="Gene3D" id="3.10.180.10">
    <property type="entry name" value="2,3-Dihydroxybiphenyl 1,2-Dioxygenase, domain 1"/>
    <property type="match status" value="1"/>
</dbReference>
<feature type="binding site" evidence="8">
    <location>
        <position position="83"/>
    </location>
    <ligand>
        <name>substrate</name>
        <note>ligand shared between dimeric partners</note>
    </ligand>
</feature>
<name>A0AAZ3P808_ONCTS</name>
<dbReference type="AlphaFoldDB" id="A0AAZ3P808"/>
<comment type="similarity">
    <text evidence="2 10">Belongs to the glyoxalase I family.</text>
</comment>
<feature type="binding site" evidence="9">
    <location>
        <position position="83"/>
    </location>
    <ligand>
        <name>Zn(2+)</name>
        <dbReference type="ChEBI" id="CHEBI:29105"/>
        <note>ligand shared between dimeric partners</note>
    </ligand>
</feature>
<evidence type="ECO:0000313" key="13">
    <source>
        <dbReference type="Proteomes" id="UP000694402"/>
    </source>
</evidence>
<evidence type="ECO:0000256" key="5">
    <source>
        <dbReference type="ARBA" id="ARBA00022833"/>
    </source>
</evidence>
<dbReference type="InterPro" id="IPR029068">
    <property type="entry name" value="Glyas_Bleomycin-R_OHBP_Dase"/>
</dbReference>
<evidence type="ECO:0000256" key="7">
    <source>
        <dbReference type="PIRSR" id="PIRSR604361-1"/>
    </source>
</evidence>
<comment type="cofactor">
    <cofactor evidence="9">
        <name>Zn(2+)</name>
        <dbReference type="ChEBI" id="CHEBI:29105"/>
    </cofactor>
    <text evidence="9">Binds 1 zinc ion per subunit. In the homodimer, two zinc ions are bound between subunits.</text>
</comment>
<evidence type="ECO:0000313" key="12">
    <source>
        <dbReference type="Ensembl" id="ENSOTSP00005112024.1"/>
    </source>
</evidence>
<feature type="binding site" evidence="8">
    <location>
        <begin position="206"/>
        <end position="207"/>
    </location>
    <ligand>
        <name>substrate</name>
        <note>ligand shared between dimeric partners</note>
    </ligand>
</feature>
<dbReference type="EC" id="4.4.1.5" evidence="3 10"/>
<dbReference type="PANTHER" id="PTHR10374">
    <property type="entry name" value="LACTOYLGLUTATHIONE LYASE GLYOXALASE I"/>
    <property type="match status" value="1"/>
</dbReference>
<feature type="binding site" evidence="8">
    <location>
        <position position="153"/>
    </location>
    <ligand>
        <name>substrate</name>
        <note>ligand shared between dimeric partners</note>
    </ligand>
</feature>
<keyword evidence="6 10" id="KW-0456">Lyase</keyword>
<dbReference type="InterPro" id="IPR004360">
    <property type="entry name" value="Glyas_Fos-R_dOase_dom"/>
</dbReference>
<evidence type="ECO:0000256" key="1">
    <source>
        <dbReference type="ARBA" id="ARBA00005008"/>
    </source>
</evidence>
<dbReference type="Proteomes" id="UP000694402">
    <property type="component" value="Unassembled WGS sequence"/>
</dbReference>
<dbReference type="SUPFAM" id="SSF54593">
    <property type="entry name" value="Glyoxalase/Bleomycin resistance protein/Dihydroxybiphenyl dioxygenase"/>
    <property type="match status" value="1"/>
</dbReference>
<dbReference type="InterPro" id="IPR037523">
    <property type="entry name" value="VOC_core"/>
</dbReference>
<dbReference type="InterPro" id="IPR018146">
    <property type="entry name" value="Glyoxalase_1_CS"/>
</dbReference>
<dbReference type="InterPro" id="IPR004361">
    <property type="entry name" value="Glyoxalase_1"/>
</dbReference>
<feature type="binding site" evidence="8">
    <location>
        <position position="87"/>
    </location>
    <ligand>
        <name>substrate</name>
        <note>ligand shared between dimeric partners</note>
    </ligand>
</feature>
<dbReference type="Ensembl" id="ENSOTST00005181263.1">
    <property type="protein sequence ID" value="ENSOTSP00005112024.1"/>
    <property type="gene ID" value="ENSOTSG00005012607.2"/>
</dbReference>
<dbReference type="GO" id="GO:0004462">
    <property type="term" value="F:lactoylglutathione lyase activity"/>
    <property type="evidence" value="ECO:0007669"/>
    <property type="project" value="UniProtKB-UniRule"/>
</dbReference>
<protein>
    <recommendedName>
        <fullName evidence="3 10">Lactoylglutathione lyase</fullName>
        <ecNumber evidence="3 10">4.4.1.5</ecNumber>
    </recommendedName>
    <alternativeName>
        <fullName evidence="10">Glyoxalase I</fullName>
    </alternativeName>
</protein>
<reference evidence="13" key="1">
    <citation type="journal article" date="2018" name="PLoS ONE">
        <title>Chinook salmon (Oncorhynchus tshawytscha) genome and transcriptome.</title>
        <authorList>
            <person name="Christensen K.A."/>
            <person name="Leong J.S."/>
            <person name="Sakhrani D."/>
            <person name="Biagi C.A."/>
            <person name="Minkley D.R."/>
            <person name="Withler R.E."/>
            <person name="Rondeau E.B."/>
            <person name="Koop B.F."/>
            <person name="Devlin R.H."/>
        </authorList>
    </citation>
    <scope>NUCLEOTIDE SEQUENCE [LARGE SCALE GENOMIC DNA]</scope>
</reference>
<feature type="domain" description="VOC" evidence="11">
    <location>
        <begin position="80"/>
        <end position="226"/>
    </location>
</feature>
<organism evidence="12 13">
    <name type="scientific">Oncorhynchus tshawytscha</name>
    <name type="common">Chinook salmon</name>
    <name type="synonym">Salmo tshawytscha</name>
    <dbReference type="NCBI Taxonomy" id="74940"/>
    <lineage>
        <taxon>Eukaryota</taxon>
        <taxon>Metazoa</taxon>
        <taxon>Chordata</taxon>
        <taxon>Craniata</taxon>
        <taxon>Vertebrata</taxon>
        <taxon>Euteleostomi</taxon>
        <taxon>Actinopterygii</taxon>
        <taxon>Neopterygii</taxon>
        <taxon>Teleostei</taxon>
        <taxon>Protacanthopterygii</taxon>
        <taxon>Salmoniformes</taxon>
        <taxon>Salmonidae</taxon>
        <taxon>Salmoninae</taxon>
        <taxon>Oncorhynchus</taxon>
    </lineage>
</organism>
<dbReference type="PROSITE" id="PS00935">
    <property type="entry name" value="GLYOXALASE_I_2"/>
    <property type="match status" value="1"/>
</dbReference>
<feature type="active site" description="Proton donor/acceptor" evidence="7">
    <location>
        <position position="222"/>
    </location>
</feature>
<keyword evidence="13" id="KW-1185">Reference proteome</keyword>
<dbReference type="PANTHER" id="PTHR10374:SF30">
    <property type="entry name" value="LACTOYLGLUTATHIONE LYASE"/>
    <property type="match status" value="1"/>
</dbReference>
<feature type="binding site" evidence="9">
    <location>
        <position position="149"/>
    </location>
    <ligand>
        <name>Zn(2+)</name>
        <dbReference type="ChEBI" id="CHEBI:29105"/>
        <note>ligand shared between dimeric partners</note>
    </ligand>
</feature>
<evidence type="ECO:0000256" key="10">
    <source>
        <dbReference type="RuleBase" id="RU361179"/>
    </source>
</evidence>
<evidence type="ECO:0000256" key="8">
    <source>
        <dbReference type="PIRSR" id="PIRSR604361-2"/>
    </source>
</evidence>
<evidence type="ECO:0000256" key="4">
    <source>
        <dbReference type="ARBA" id="ARBA00022723"/>
    </source>
</evidence>
<feature type="binding site" evidence="9">
    <location>
        <position position="222"/>
    </location>
    <ligand>
        <name>Zn(2+)</name>
        <dbReference type="ChEBI" id="CHEBI:29105"/>
        <note>ligand shared between dimeric partners</note>
    </ligand>
</feature>
<proteinExistence type="inferred from homology"/>
<dbReference type="PROSITE" id="PS00934">
    <property type="entry name" value="GLYOXALASE_I_1"/>
    <property type="match status" value="1"/>
</dbReference>
<evidence type="ECO:0000256" key="2">
    <source>
        <dbReference type="ARBA" id="ARBA00010363"/>
    </source>
</evidence>